<evidence type="ECO:0000313" key="4">
    <source>
        <dbReference type="Proteomes" id="UP000198282"/>
    </source>
</evidence>
<keyword evidence="4" id="KW-1185">Reference proteome</keyword>
<gene>
    <name evidence="3" type="ORF">SAMN05216276_1013147</name>
</gene>
<dbReference type="Proteomes" id="UP000198282">
    <property type="component" value="Unassembled WGS sequence"/>
</dbReference>
<keyword evidence="1" id="KW-0732">Signal</keyword>
<evidence type="ECO:0000313" key="3">
    <source>
        <dbReference type="EMBL" id="SNS67145.1"/>
    </source>
</evidence>
<protein>
    <recommendedName>
        <fullName evidence="2">Cupin type-2 domain-containing protein</fullName>
    </recommendedName>
</protein>
<dbReference type="InterPro" id="IPR014710">
    <property type="entry name" value="RmlC-like_jellyroll"/>
</dbReference>
<dbReference type="AlphaFoldDB" id="A0A239GE12"/>
<dbReference type="RefSeq" id="WP_089208085.1">
    <property type="nucleotide sequence ID" value="NZ_FZOD01000013.1"/>
</dbReference>
<proteinExistence type="predicted"/>
<feature type="chain" id="PRO_5012014680" description="Cupin type-2 domain-containing protein" evidence="1">
    <location>
        <begin position="27"/>
        <end position="143"/>
    </location>
</feature>
<dbReference type="InterPro" id="IPR011051">
    <property type="entry name" value="RmlC_Cupin_sf"/>
</dbReference>
<accession>A0A239GE12</accession>
<dbReference type="InterPro" id="IPR013096">
    <property type="entry name" value="Cupin_2"/>
</dbReference>
<organism evidence="3 4">
    <name type="scientific">Streptosporangium subroseum</name>
    <dbReference type="NCBI Taxonomy" id="106412"/>
    <lineage>
        <taxon>Bacteria</taxon>
        <taxon>Bacillati</taxon>
        <taxon>Actinomycetota</taxon>
        <taxon>Actinomycetes</taxon>
        <taxon>Streptosporangiales</taxon>
        <taxon>Streptosporangiaceae</taxon>
        <taxon>Streptosporangium</taxon>
    </lineage>
</organism>
<name>A0A239GE12_9ACTN</name>
<evidence type="ECO:0000259" key="2">
    <source>
        <dbReference type="Pfam" id="PF07883"/>
    </source>
</evidence>
<dbReference type="OrthoDB" id="129561at2"/>
<dbReference type="Pfam" id="PF07883">
    <property type="entry name" value="Cupin_2"/>
    <property type="match status" value="1"/>
</dbReference>
<dbReference type="Gene3D" id="2.60.120.10">
    <property type="entry name" value="Jelly Rolls"/>
    <property type="match status" value="1"/>
</dbReference>
<feature type="signal peptide" evidence="1">
    <location>
        <begin position="1"/>
        <end position="26"/>
    </location>
</feature>
<sequence>MRTAHRIALAGATAIGLSLSPGIAIATPDIGVTGKTIAQKTVAGKDYILREITIKPGGSTGWHYHDGTLHVLVKQGALTHTGPSCTKTQTYGVGSTFVESSGADHVHVGRNLGSTPLVLDVLYVNPAKSPLAEDVPNPGCVFQ</sequence>
<feature type="domain" description="Cupin type-2" evidence="2">
    <location>
        <begin position="52"/>
        <end position="119"/>
    </location>
</feature>
<reference evidence="3 4" key="1">
    <citation type="submission" date="2017-06" db="EMBL/GenBank/DDBJ databases">
        <authorList>
            <person name="Kim H.J."/>
            <person name="Triplett B.A."/>
        </authorList>
    </citation>
    <scope>NUCLEOTIDE SEQUENCE [LARGE SCALE GENOMIC DNA]</scope>
    <source>
        <strain evidence="3 4">CGMCC 4.2132</strain>
    </source>
</reference>
<evidence type="ECO:0000256" key="1">
    <source>
        <dbReference type="SAM" id="SignalP"/>
    </source>
</evidence>
<dbReference type="SUPFAM" id="SSF51182">
    <property type="entry name" value="RmlC-like cupins"/>
    <property type="match status" value="1"/>
</dbReference>
<dbReference type="EMBL" id="FZOD01000013">
    <property type="protein sequence ID" value="SNS67145.1"/>
    <property type="molecule type" value="Genomic_DNA"/>
</dbReference>